<accession>M5FSB7</accession>
<organism evidence="3 4">
    <name type="scientific">Dacryopinax primogenitus (strain DJM 731)</name>
    <name type="common">Brown rot fungus</name>
    <dbReference type="NCBI Taxonomy" id="1858805"/>
    <lineage>
        <taxon>Eukaryota</taxon>
        <taxon>Fungi</taxon>
        <taxon>Dikarya</taxon>
        <taxon>Basidiomycota</taxon>
        <taxon>Agaricomycotina</taxon>
        <taxon>Dacrymycetes</taxon>
        <taxon>Dacrymycetales</taxon>
        <taxon>Dacrymycetaceae</taxon>
        <taxon>Dacryopinax</taxon>
    </lineage>
</organism>
<protein>
    <submittedName>
        <fullName evidence="3">Uncharacterized protein</fullName>
    </submittedName>
</protein>
<dbReference type="EMBL" id="JH795867">
    <property type="protein sequence ID" value="EJU00291.1"/>
    <property type="molecule type" value="Genomic_DNA"/>
</dbReference>
<keyword evidence="2" id="KW-0732">Signal</keyword>
<feature type="region of interest" description="Disordered" evidence="1">
    <location>
        <begin position="94"/>
        <end position="132"/>
    </location>
</feature>
<dbReference type="Proteomes" id="UP000030653">
    <property type="component" value="Unassembled WGS sequence"/>
</dbReference>
<sequence length="175" mass="19357">MVRSSTIVLTLTLAATAFAAPLSLERRSAPMEEHEQFAMRSEMDDASLEKRILGGAWRSGRKAVGRIAHYVQKHPIGAFSGVGAVRWMGKQLFGNKAPRNTQPARQGTDGKLTDESPTDGGSGGAPGKYRRRDLQDDDEYLLEMRDMEDNTPWVVLRDANMEYVASTVRFGDVLN</sequence>
<keyword evidence="4" id="KW-1185">Reference proteome</keyword>
<dbReference type="GeneID" id="63683856"/>
<feature type="signal peptide" evidence="2">
    <location>
        <begin position="1"/>
        <end position="19"/>
    </location>
</feature>
<dbReference type="HOGENOM" id="CLU_1758746_0_0_1"/>
<evidence type="ECO:0000256" key="2">
    <source>
        <dbReference type="SAM" id="SignalP"/>
    </source>
</evidence>
<feature type="chain" id="PRO_5004067251" evidence="2">
    <location>
        <begin position="20"/>
        <end position="175"/>
    </location>
</feature>
<dbReference type="AlphaFoldDB" id="M5FSB7"/>
<evidence type="ECO:0000256" key="1">
    <source>
        <dbReference type="SAM" id="MobiDB-lite"/>
    </source>
</evidence>
<dbReference type="RefSeq" id="XP_040627188.1">
    <property type="nucleotide sequence ID" value="XM_040768794.1"/>
</dbReference>
<name>M5FSB7_DACPD</name>
<evidence type="ECO:0000313" key="4">
    <source>
        <dbReference type="Proteomes" id="UP000030653"/>
    </source>
</evidence>
<reference evidence="3 4" key="1">
    <citation type="journal article" date="2012" name="Science">
        <title>The Paleozoic origin of enzymatic lignin decomposition reconstructed from 31 fungal genomes.</title>
        <authorList>
            <person name="Floudas D."/>
            <person name="Binder M."/>
            <person name="Riley R."/>
            <person name="Barry K."/>
            <person name="Blanchette R.A."/>
            <person name="Henrissat B."/>
            <person name="Martinez A.T."/>
            <person name="Otillar R."/>
            <person name="Spatafora J.W."/>
            <person name="Yadav J.S."/>
            <person name="Aerts A."/>
            <person name="Benoit I."/>
            <person name="Boyd A."/>
            <person name="Carlson A."/>
            <person name="Copeland A."/>
            <person name="Coutinho P.M."/>
            <person name="de Vries R.P."/>
            <person name="Ferreira P."/>
            <person name="Findley K."/>
            <person name="Foster B."/>
            <person name="Gaskell J."/>
            <person name="Glotzer D."/>
            <person name="Gorecki P."/>
            <person name="Heitman J."/>
            <person name="Hesse C."/>
            <person name="Hori C."/>
            <person name="Igarashi K."/>
            <person name="Jurgens J.A."/>
            <person name="Kallen N."/>
            <person name="Kersten P."/>
            <person name="Kohler A."/>
            <person name="Kuees U."/>
            <person name="Kumar T.K.A."/>
            <person name="Kuo A."/>
            <person name="LaButti K."/>
            <person name="Larrondo L.F."/>
            <person name="Lindquist E."/>
            <person name="Ling A."/>
            <person name="Lombard V."/>
            <person name="Lucas S."/>
            <person name="Lundell T."/>
            <person name="Martin R."/>
            <person name="McLaughlin D.J."/>
            <person name="Morgenstern I."/>
            <person name="Morin E."/>
            <person name="Murat C."/>
            <person name="Nagy L.G."/>
            <person name="Nolan M."/>
            <person name="Ohm R.A."/>
            <person name="Patyshakuliyeva A."/>
            <person name="Rokas A."/>
            <person name="Ruiz-Duenas F.J."/>
            <person name="Sabat G."/>
            <person name="Salamov A."/>
            <person name="Samejima M."/>
            <person name="Schmutz J."/>
            <person name="Slot J.C."/>
            <person name="St John F."/>
            <person name="Stenlid J."/>
            <person name="Sun H."/>
            <person name="Sun S."/>
            <person name="Syed K."/>
            <person name="Tsang A."/>
            <person name="Wiebenga A."/>
            <person name="Young D."/>
            <person name="Pisabarro A."/>
            <person name="Eastwood D.C."/>
            <person name="Martin F."/>
            <person name="Cullen D."/>
            <person name="Grigoriev I.V."/>
            <person name="Hibbett D.S."/>
        </authorList>
    </citation>
    <scope>NUCLEOTIDE SEQUENCE [LARGE SCALE GENOMIC DNA]</scope>
    <source>
        <strain evidence="3 4">DJM-731 SS1</strain>
    </source>
</reference>
<gene>
    <name evidence="3" type="ORF">DACRYDRAFT_109029</name>
</gene>
<proteinExistence type="predicted"/>
<evidence type="ECO:0000313" key="3">
    <source>
        <dbReference type="EMBL" id="EJU00291.1"/>
    </source>
</evidence>